<dbReference type="Gene3D" id="1.10.10.10">
    <property type="entry name" value="Winged helix-like DNA-binding domain superfamily/Winged helix DNA-binding domain"/>
    <property type="match status" value="1"/>
</dbReference>
<dbReference type="InterPro" id="IPR036390">
    <property type="entry name" value="WH_DNA-bd_sf"/>
</dbReference>
<dbReference type="EMBL" id="VLTJ01000007">
    <property type="protein sequence ID" value="TSH98107.1"/>
    <property type="molecule type" value="Genomic_DNA"/>
</dbReference>
<reference evidence="7 8" key="1">
    <citation type="submission" date="2019-07" db="EMBL/GenBank/DDBJ databases">
        <title>Qingshengfaniella alkalisoli gen. nov., sp. nov., isolated from saline soil.</title>
        <authorList>
            <person name="Xu L."/>
            <person name="Huang X.-X."/>
            <person name="Sun J.-Q."/>
        </authorList>
    </citation>
    <scope>NUCLEOTIDE SEQUENCE [LARGE SCALE GENOMIC DNA]</scope>
    <source>
        <strain evidence="7 8">DSM 27279</strain>
    </source>
</reference>
<dbReference type="PROSITE" id="PS51078">
    <property type="entry name" value="ICLR_ED"/>
    <property type="match status" value="1"/>
</dbReference>
<dbReference type="InterPro" id="IPR050707">
    <property type="entry name" value="HTH_MetabolicPath_Reg"/>
</dbReference>
<evidence type="ECO:0000256" key="4">
    <source>
        <dbReference type="SAM" id="Phobius"/>
    </source>
</evidence>
<dbReference type="SUPFAM" id="SSF55781">
    <property type="entry name" value="GAF domain-like"/>
    <property type="match status" value="1"/>
</dbReference>
<proteinExistence type="predicted"/>
<dbReference type="RefSeq" id="WP_143946989.1">
    <property type="nucleotide sequence ID" value="NZ_BAABMB010000004.1"/>
</dbReference>
<keyword evidence="4" id="KW-0812">Transmembrane</keyword>
<dbReference type="InterPro" id="IPR005471">
    <property type="entry name" value="Tscrpt_reg_IclR_N"/>
</dbReference>
<feature type="domain" description="HTH iclR-type" evidence="5">
    <location>
        <begin position="25"/>
        <end position="87"/>
    </location>
</feature>
<dbReference type="Proteomes" id="UP000318405">
    <property type="component" value="Unassembled WGS sequence"/>
</dbReference>
<dbReference type="Gene3D" id="3.30.450.40">
    <property type="match status" value="1"/>
</dbReference>
<name>A0A556AYU2_9BURK</name>
<dbReference type="SMART" id="SM00346">
    <property type="entry name" value="HTH_ICLR"/>
    <property type="match status" value="1"/>
</dbReference>
<dbReference type="PANTHER" id="PTHR30136">
    <property type="entry name" value="HELIX-TURN-HELIX TRANSCRIPTIONAL REGULATOR, ICLR FAMILY"/>
    <property type="match status" value="1"/>
</dbReference>
<evidence type="ECO:0000313" key="8">
    <source>
        <dbReference type="Proteomes" id="UP000318405"/>
    </source>
</evidence>
<feature type="domain" description="IclR-ED" evidence="6">
    <location>
        <begin position="88"/>
        <end position="272"/>
    </location>
</feature>
<dbReference type="PANTHER" id="PTHR30136:SF33">
    <property type="entry name" value="TRANSCRIPTIONAL REGULATORY PROTEIN"/>
    <property type="match status" value="1"/>
</dbReference>
<keyword evidence="4" id="KW-1133">Transmembrane helix</keyword>
<dbReference type="GO" id="GO:0003677">
    <property type="term" value="F:DNA binding"/>
    <property type="evidence" value="ECO:0007669"/>
    <property type="project" value="UniProtKB-KW"/>
</dbReference>
<dbReference type="InterPro" id="IPR036388">
    <property type="entry name" value="WH-like_DNA-bd_sf"/>
</dbReference>
<dbReference type="SUPFAM" id="SSF46785">
    <property type="entry name" value="Winged helix' DNA-binding domain"/>
    <property type="match status" value="1"/>
</dbReference>
<evidence type="ECO:0000256" key="1">
    <source>
        <dbReference type="ARBA" id="ARBA00023015"/>
    </source>
</evidence>
<evidence type="ECO:0000259" key="6">
    <source>
        <dbReference type="PROSITE" id="PS51078"/>
    </source>
</evidence>
<dbReference type="AlphaFoldDB" id="A0A556AYU2"/>
<keyword evidence="2" id="KW-0238">DNA-binding</keyword>
<dbReference type="InterPro" id="IPR029016">
    <property type="entry name" value="GAF-like_dom_sf"/>
</dbReference>
<evidence type="ECO:0000313" key="7">
    <source>
        <dbReference type="EMBL" id="TSH98107.1"/>
    </source>
</evidence>
<dbReference type="OrthoDB" id="5401369at2"/>
<dbReference type="Pfam" id="PF09339">
    <property type="entry name" value="HTH_IclR"/>
    <property type="match status" value="1"/>
</dbReference>
<gene>
    <name evidence="7" type="ORF">FOZ76_04800</name>
</gene>
<comment type="caution">
    <text evidence="7">The sequence shown here is derived from an EMBL/GenBank/DDBJ whole genome shotgun (WGS) entry which is preliminary data.</text>
</comment>
<keyword evidence="8" id="KW-1185">Reference proteome</keyword>
<dbReference type="PROSITE" id="PS51077">
    <property type="entry name" value="HTH_ICLR"/>
    <property type="match status" value="1"/>
</dbReference>
<accession>A0A556AYU2</accession>
<keyword evidence="3" id="KW-0804">Transcription</keyword>
<keyword evidence="1" id="KW-0805">Transcription regulation</keyword>
<sequence>MANRRRELSYRDATELIEDGDPRFVRTLARGLALLRCFRPGERWLGNNELAERSGLSRTAVSRFTYTLGRLGYLSYAPKRNKYALGTALLVTTFPMLANLAVRRIARPYMQELANQVRGVVSLGVRHGMGMLYVESCACSTARIPVVVGIGSRVPLARTAMGRAHLAGLSEIERAMLLREMAAHYPEQWAELAERIRLALVQYGKVGYCVSEPGLAKESRAVGVALRHAPDGVAYAFNCGVPAFRLDPGQLESDIGPRLRSMVACVEMALVEAGSVASAGATQAPNEEA</sequence>
<protein>
    <submittedName>
        <fullName evidence="7">IclR family transcriptional regulator</fullName>
    </submittedName>
</protein>
<dbReference type="GO" id="GO:0003700">
    <property type="term" value="F:DNA-binding transcription factor activity"/>
    <property type="evidence" value="ECO:0007669"/>
    <property type="project" value="TreeGrafter"/>
</dbReference>
<dbReference type="GO" id="GO:0045892">
    <property type="term" value="P:negative regulation of DNA-templated transcription"/>
    <property type="evidence" value="ECO:0007669"/>
    <property type="project" value="TreeGrafter"/>
</dbReference>
<evidence type="ECO:0000256" key="3">
    <source>
        <dbReference type="ARBA" id="ARBA00023163"/>
    </source>
</evidence>
<evidence type="ECO:0000256" key="2">
    <source>
        <dbReference type="ARBA" id="ARBA00023125"/>
    </source>
</evidence>
<organism evidence="7 8">
    <name type="scientific">Verticiella sediminum</name>
    <dbReference type="NCBI Taxonomy" id="1247510"/>
    <lineage>
        <taxon>Bacteria</taxon>
        <taxon>Pseudomonadati</taxon>
        <taxon>Pseudomonadota</taxon>
        <taxon>Betaproteobacteria</taxon>
        <taxon>Burkholderiales</taxon>
        <taxon>Alcaligenaceae</taxon>
        <taxon>Verticiella</taxon>
    </lineage>
</organism>
<dbReference type="Pfam" id="PF01614">
    <property type="entry name" value="IclR_C"/>
    <property type="match status" value="1"/>
</dbReference>
<dbReference type="InterPro" id="IPR014757">
    <property type="entry name" value="Tscrpt_reg_IclR_C"/>
</dbReference>
<feature type="transmembrane region" description="Helical" evidence="4">
    <location>
        <begin position="83"/>
        <end position="102"/>
    </location>
</feature>
<keyword evidence="4" id="KW-0472">Membrane</keyword>
<evidence type="ECO:0000259" key="5">
    <source>
        <dbReference type="PROSITE" id="PS51077"/>
    </source>
</evidence>